<evidence type="ECO:0000256" key="13">
    <source>
        <dbReference type="ARBA" id="ARBA00023237"/>
    </source>
</evidence>
<dbReference type="GO" id="GO:0009279">
    <property type="term" value="C:cell outer membrane"/>
    <property type="evidence" value="ECO:0007669"/>
    <property type="project" value="UniProtKB-SubCell"/>
</dbReference>
<accession>A0A927FCJ3</accession>
<evidence type="ECO:0000256" key="5">
    <source>
        <dbReference type="ARBA" id="ARBA00022597"/>
    </source>
</evidence>
<evidence type="ECO:0000256" key="3">
    <source>
        <dbReference type="ARBA" id="ARBA00022448"/>
    </source>
</evidence>
<keyword evidence="5" id="KW-0762">Sugar transport</keyword>
<dbReference type="AlphaFoldDB" id="A0A927FCJ3"/>
<dbReference type="Pfam" id="PF22461">
    <property type="entry name" value="SLBB_2"/>
    <property type="match status" value="1"/>
</dbReference>
<dbReference type="GO" id="GO:0015288">
    <property type="term" value="F:porin activity"/>
    <property type="evidence" value="ECO:0007669"/>
    <property type="project" value="UniProtKB-KW"/>
</dbReference>
<dbReference type="Gene3D" id="3.30.1950.10">
    <property type="entry name" value="wza like domain"/>
    <property type="match status" value="1"/>
</dbReference>
<evidence type="ECO:0000256" key="12">
    <source>
        <dbReference type="ARBA" id="ARBA00023139"/>
    </source>
</evidence>
<dbReference type="Gene3D" id="3.10.560.10">
    <property type="entry name" value="Outer membrane lipoprotein wza domain like"/>
    <property type="match status" value="1"/>
</dbReference>
<evidence type="ECO:0000313" key="17">
    <source>
        <dbReference type="EMBL" id="MBD5781205.1"/>
    </source>
</evidence>
<dbReference type="RefSeq" id="WP_191618305.1">
    <property type="nucleotide sequence ID" value="NZ_JACYFG010000040.1"/>
</dbReference>
<dbReference type="InterPro" id="IPR049712">
    <property type="entry name" value="Poly_export"/>
</dbReference>
<keyword evidence="10" id="KW-0626">Porin</keyword>
<dbReference type="PANTHER" id="PTHR33619:SF3">
    <property type="entry name" value="POLYSACCHARIDE EXPORT PROTEIN GFCE-RELATED"/>
    <property type="match status" value="1"/>
</dbReference>
<evidence type="ECO:0000256" key="2">
    <source>
        <dbReference type="ARBA" id="ARBA00009450"/>
    </source>
</evidence>
<dbReference type="Pfam" id="PF02563">
    <property type="entry name" value="Poly_export"/>
    <property type="match status" value="1"/>
</dbReference>
<evidence type="ECO:0000313" key="18">
    <source>
        <dbReference type="Proteomes" id="UP000622317"/>
    </source>
</evidence>
<keyword evidence="6" id="KW-0812">Transmembrane</keyword>
<evidence type="ECO:0000256" key="9">
    <source>
        <dbReference type="ARBA" id="ARBA00023065"/>
    </source>
</evidence>
<keyword evidence="11" id="KW-0472">Membrane</keyword>
<evidence type="ECO:0000256" key="1">
    <source>
        <dbReference type="ARBA" id="ARBA00004571"/>
    </source>
</evidence>
<dbReference type="InterPro" id="IPR003715">
    <property type="entry name" value="Poly_export_N"/>
</dbReference>
<dbReference type="PANTHER" id="PTHR33619">
    <property type="entry name" value="POLYSACCHARIDE EXPORT PROTEIN GFCE-RELATED"/>
    <property type="match status" value="1"/>
</dbReference>
<evidence type="ECO:0000259" key="16">
    <source>
        <dbReference type="Pfam" id="PF22461"/>
    </source>
</evidence>
<comment type="similarity">
    <text evidence="2">Belongs to the BexD/CtrA/VexA family.</text>
</comment>
<keyword evidence="7" id="KW-0732">Signal</keyword>
<evidence type="ECO:0000259" key="15">
    <source>
        <dbReference type="Pfam" id="PF02563"/>
    </source>
</evidence>
<evidence type="ECO:0000256" key="10">
    <source>
        <dbReference type="ARBA" id="ARBA00023114"/>
    </source>
</evidence>
<comment type="caution">
    <text evidence="17">The sequence shown here is derived from an EMBL/GenBank/DDBJ whole genome shotgun (WGS) entry which is preliminary data.</text>
</comment>
<organism evidence="17 18">
    <name type="scientific">Pelagicoccus enzymogenes</name>
    <dbReference type="NCBI Taxonomy" id="2773457"/>
    <lineage>
        <taxon>Bacteria</taxon>
        <taxon>Pseudomonadati</taxon>
        <taxon>Verrucomicrobiota</taxon>
        <taxon>Opitutia</taxon>
        <taxon>Puniceicoccales</taxon>
        <taxon>Pelagicoccaceae</taxon>
        <taxon>Pelagicoccus</taxon>
    </lineage>
</organism>
<protein>
    <submittedName>
        <fullName evidence="17">Polysaccharide biosynthesis/export family protein</fullName>
    </submittedName>
</protein>
<evidence type="ECO:0000256" key="7">
    <source>
        <dbReference type="ARBA" id="ARBA00022729"/>
    </source>
</evidence>
<keyword evidence="13" id="KW-0998">Cell outer membrane</keyword>
<gene>
    <name evidence="17" type="ORF">IEN85_17020</name>
</gene>
<evidence type="ECO:0000256" key="6">
    <source>
        <dbReference type="ARBA" id="ARBA00022692"/>
    </source>
</evidence>
<feature type="domain" description="Polysaccharide export protein N-terminal" evidence="15">
    <location>
        <begin position="11"/>
        <end position="83"/>
    </location>
</feature>
<evidence type="ECO:0000256" key="4">
    <source>
        <dbReference type="ARBA" id="ARBA00022452"/>
    </source>
</evidence>
<feature type="domain" description="SLBB" evidence="16">
    <location>
        <begin position="92"/>
        <end position="179"/>
    </location>
</feature>
<dbReference type="EMBL" id="JACYFG010000040">
    <property type="protein sequence ID" value="MBD5781205.1"/>
    <property type="molecule type" value="Genomic_DNA"/>
</dbReference>
<keyword evidence="9" id="KW-0406">Ion transport</keyword>
<proteinExistence type="inferred from homology"/>
<keyword evidence="8" id="KW-0625">Polysaccharide transport</keyword>
<dbReference type="Proteomes" id="UP000622317">
    <property type="component" value="Unassembled WGS sequence"/>
</dbReference>
<sequence length="184" mass="20663">MARGNGEVTQLNDYEIAPLDLVTFQIYDEPDTRLVQRVSASGELRLPLIGIVNVAGLTLRDAEQKLVKMYVEQEFYINPQVLLAMQEYSQRSVSVLGQVNRPEQILFPLEAKSMNLVQAITEAGGFTRLAKIDAIQVTRQDTQGAEERITVNLEAYFESKRKNAEAKAFALLPGDIVFVPERTF</sequence>
<reference evidence="17" key="1">
    <citation type="submission" date="2020-09" db="EMBL/GenBank/DDBJ databases">
        <title>Pelagicoccus enzymogenes sp. nov. with an EPS production, isolated from marine sediment.</title>
        <authorList>
            <person name="Feng X."/>
        </authorList>
    </citation>
    <scope>NUCLEOTIDE SEQUENCE</scope>
    <source>
        <strain evidence="17">NFK12</strain>
    </source>
</reference>
<evidence type="ECO:0000256" key="14">
    <source>
        <dbReference type="ARBA" id="ARBA00023288"/>
    </source>
</evidence>
<evidence type="ECO:0000256" key="11">
    <source>
        <dbReference type="ARBA" id="ARBA00023136"/>
    </source>
</evidence>
<keyword evidence="3" id="KW-0813">Transport</keyword>
<dbReference type="InterPro" id="IPR054765">
    <property type="entry name" value="SLBB_dom"/>
</dbReference>
<keyword evidence="18" id="KW-1185">Reference proteome</keyword>
<dbReference type="GO" id="GO:0006811">
    <property type="term" value="P:monoatomic ion transport"/>
    <property type="evidence" value="ECO:0007669"/>
    <property type="project" value="UniProtKB-KW"/>
</dbReference>
<keyword evidence="4" id="KW-1134">Transmembrane beta strand</keyword>
<name>A0A927FCJ3_9BACT</name>
<evidence type="ECO:0000256" key="8">
    <source>
        <dbReference type="ARBA" id="ARBA00023047"/>
    </source>
</evidence>
<keyword evidence="14" id="KW-0449">Lipoprotein</keyword>
<comment type="subcellular location">
    <subcellularLocation>
        <location evidence="1">Cell outer membrane</location>
        <topology evidence="1">Multi-pass membrane protein</topology>
    </subcellularLocation>
</comment>
<dbReference type="GO" id="GO:0015159">
    <property type="term" value="F:polysaccharide transmembrane transporter activity"/>
    <property type="evidence" value="ECO:0007669"/>
    <property type="project" value="InterPro"/>
</dbReference>
<keyword evidence="12" id="KW-0564">Palmitate</keyword>
<dbReference type="GO" id="GO:0046930">
    <property type="term" value="C:pore complex"/>
    <property type="evidence" value="ECO:0007669"/>
    <property type="project" value="UniProtKB-KW"/>
</dbReference>